<comment type="caution">
    <text evidence="2">The sequence shown here is derived from an EMBL/GenBank/DDBJ whole genome shotgun (WGS) entry which is preliminary data.</text>
</comment>
<gene>
    <name evidence="2" type="ORF">PR048_033058</name>
</gene>
<dbReference type="Proteomes" id="UP001159363">
    <property type="component" value="Chromosome 16"/>
</dbReference>
<accession>A0ABQ9FZ63</accession>
<name>A0ABQ9FZ63_9NEOP</name>
<proteinExistence type="predicted"/>
<feature type="compositionally biased region" description="Basic and acidic residues" evidence="1">
    <location>
        <begin position="189"/>
        <end position="202"/>
    </location>
</feature>
<organism evidence="2 3">
    <name type="scientific">Dryococelus australis</name>
    <dbReference type="NCBI Taxonomy" id="614101"/>
    <lineage>
        <taxon>Eukaryota</taxon>
        <taxon>Metazoa</taxon>
        <taxon>Ecdysozoa</taxon>
        <taxon>Arthropoda</taxon>
        <taxon>Hexapoda</taxon>
        <taxon>Insecta</taxon>
        <taxon>Pterygota</taxon>
        <taxon>Neoptera</taxon>
        <taxon>Polyneoptera</taxon>
        <taxon>Phasmatodea</taxon>
        <taxon>Verophasmatodea</taxon>
        <taxon>Anareolatae</taxon>
        <taxon>Phasmatidae</taxon>
        <taxon>Eurycanthinae</taxon>
        <taxon>Dryococelus</taxon>
    </lineage>
</organism>
<dbReference type="EMBL" id="JARBHB010000017">
    <property type="protein sequence ID" value="KAJ8865538.1"/>
    <property type="molecule type" value="Genomic_DNA"/>
</dbReference>
<evidence type="ECO:0000313" key="3">
    <source>
        <dbReference type="Proteomes" id="UP001159363"/>
    </source>
</evidence>
<evidence type="ECO:0000313" key="2">
    <source>
        <dbReference type="EMBL" id="KAJ8865538.1"/>
    </source>
</evidence>
<feature type="region of interest" description="Disordered" evidence="1">
    <location>
        <begin position="181"/>
        <end position="251"/>
    </location>
</feature>
<reference evidence="2 3" key="1">
    <citation type="submission" date="2023-02" db="EMBL/GenBank/DDBJ databases">
        <title>LHISI_Scaffold_Assembly.</title>
        <authorList>
            <person name="Stuart O.P."/>
            <person name="Cleave R."/>
            <person name="Magrath M.J.L."/>
            <person name="Mikheyev A.S."/>
        </authorList>
    </citation>
    <scope>NUCLEOTIDE SEQUENCE [LARGE SCALE GENOMIC DNA]</scope>
    <source>
        <strain evidence="2">Daus_M_001</strain>
        <tissue evidence="2">Leg muscle</tissue>
    </source>
</reference>
<feature type="region of interest" description="Disordered" evidence="1">
    <location>
        <begin position="1"/>
        <end position="20"/>
    </location>
</feature>
<sequence>MDDAARRRFSRGSPVSQAPSNPSLLYTHLASPSSALKTSMLIAAKISSFAHFTGLFSERNKFNEFSNCSDPYTYVDFGSVPGSIDVLPETMVPVLEYASSVTTEVGGHLWPAQLPAFISVLCGCLNPEETTGSSENGAELGRWLVASCLWERGVGTSSLTLSSREPSTPHLSLVERGEAVTNCGSHTQDNNEKRQHRQDSTHRAQQGPITRGGVRSVGGATRTKEGDRQANNGSGAGEYMVRDPDIPVNTL</sequence>
<keyword evidence="3" id="KW-1185">Reference proteome</keyword>
<protein>
    <submittedName>
        <fullName evidence="2">Uncharacterized protein</fullName>
    </submittedName>
</protein>
<evidence type="ECO:0000256" key="1">
    <source>
        <dbReference type="SAM" id="MobiDB-lite"/>
    </source>
</evidence>